<organism evidence="1 2">
    <name type="scientific">Lactobacillus phage 3-521</name>
    <dbReference type="NCBI Taxonomy" id="2510943"/>
    <lineage>
        <taxon>Viruses</taxon>
        <taxon>Duplodnaviria</taxon>
        <taxon>Heunggongvirae</taxon>
        <taxon>Uroviricota</taxon>
        <taxon>Caudoviricetes</taxon>
        <taxon>Herelleviridae</taxon>
        <taxon>Watanabevirus</taxon>
        <taxon>Watanabevirus wv3521</taxon>
    </lineage>
</organism>
<keyword evidence="2" id="KW-1185">Reference proteome</keyword>
<evidence type="ECO:0000313" key="2">
    <source>
        <dbReference type="Proteomes" id="UP000309991"/>
    </source>
</evidence>
<dbReference type="EMBL" id="MK504444">
    <property type="protein sequence ID" value="QBJ03654.1"/>
    <property type="molecule type" value="Genomic_DNA"/>
</dbReference>
<dbReference type="Proteomes" id="UP000309991">
    <property type="component" value="Segment"/>
</dbReference>
<accession>A0A4Y5FHY0</accession>
<reference evidence="1 2" key="1">
    <citation type="submission" date="2019-02" db="EMBL/GenBank/DDBJ databases">
        <title>Isolation of virulent Lactobacillus brevis phages.</title>
        <authorList>
            <person name="Feyereisen M."/>
            <person name="Mahony J."/>
            <person name="O'Sullivan T."/>
            <person name="van Sinderen D."/>
        </authorList>
    </citation>
    <scope>NUCLEOTIDE SEQUENCE [LARGE SCALE GENOMIC DNA]</scope>
</reference>
<proteinExistence type="predicted"/>
<dbReference type="InterPro" id="IPR025586">
    <property type="entry name" value="PcfJ"/>
</dbReference>
<sequence length="536" mass="60850">MIKNVTSEQKKAAIEALFKTSDETVQGEGFKFLFWTHDKGLYSGFSRVDKLSKGKTVKKYYGFILDLVNRTFSMEGVSGKCLVNNASNLKEVFAYGRPFNGDNLNSSMEVFKVAGKLLGGMEQGESANFGRGILRLIKKYPSLEIIVKEYFPGNVLHEMNRQSGMYSLNNYLHAINRYFRKNNITSIRKMLHRKIIYTTWKKSPRPLAFLDSLIDGYSNQDTLSKNMADMANYLETANNVFNSVDTERGYHDALMWYQGFSSELLQEYTGYYATQGPILDCLRFVKERKGSNGVKNLLRYSYASLYHQQAFDQAYYAFRELRDYYQLVSDLTNVPLYPRYLKTTHDVASRNLRVLKSDTNNVKVAANWSKRHAALDAKIGDYLIYQALTPKEIVDEGNNNSNCVGGYVHSVAEGTSSILFLREVKDLSKSWVTLEVQHGTLVQAYATFDEHLDDKAQNLLSTWCKSRGLSYSGDLGGANTSDWDTRKVSSKVLPLDELDKVHDKEALMGISDKLAEHKIEVESVSKTMNQGVKSFS</sequence>
<protein>
    <submittedName>
        <fullName evidence="1">PcfJ-like protein</fullName>
    </submittedName>
</protein>
<dbReference type="Pfam" id="PF14284">
    <property type="entry name" value="PcfJ"/>
    <property type="match status" value="1"/>
</dbReference>
<evidence type="ECO:0000313" key="1">
    <source>
        <dbReference type="EMBL" id="QBJ03654.1"/>
    </source>
</evidence>
<gene>
    <name evidence="1" type="ORF">UCC3521_0116</name>
</gene>
<name>A0A4Y5FHY0_9CAUD</name>